<dbReference type="InterPro" id="IPR011993">
    <property type="entry name" value="PH-like_dom_sf"/>
</dbReference>
<keyword evidence="3" id="KW-0418">Kinase</keyword>
<dbReference type="EMBL" id="JASJQH010007173">
    <property type="protein sequence ID" value="KAK9716889.1"/>
    <property type="molecule type" value="Genomic_DNA"/>
</dbReference>
<evidence type="ECO:0000313" key="4">
    <source>
        <dbReference type="Proteomes" id="UP001479436"/>
    </source>
</evidence>
<evidence type="ECO:0000313" key="3">
    <source>
        <dbReference type="EMBL" id="KAK9716889.1"/>
    </source>
</evidence>
<dbReference type="InterPro" id="IPR036936">
    <property type="entry name" value="CRIB_dom_sf"/>
</dbReference>
<dbReference type="Proteomes" id="UP001479436">
    <property type="component" value="Unassembled WGS sequence"/>
</dbReference>
<feature type="domain" description="CRIB" evidence="2">
    <location>
        <begin position="123"/>
        <end position="136"/>
    </location>
</feature>
<dbReference type="PROSITE" id="PS50003">
    <property type="entry name" value="PH_DOMAIN"/>
    <property type="match status" value="1"/>
</dbReference>
<evidence type="ECO:0000259" key="1">
    <source>
        <dbReference type="PROSITE" id="PS50003"/>
    </source>
</evidence>
<dbReference type="Gene3D" id="3.90.810.10">
    <property type="entry name" value="CRIB domain"/>
    <property type="match status" value="1"/>
</dbReference>
<dbReference type="Pfam" id="PF00169">
    <property type="entry name" value="PH"/>
    <property type="match status" value="1"/>
</dbReference>
<evidence type="ECO:0000259" key="2">
    <source>
        <dbReference type="PROSITE" id="PS50108"/>
    </source>
</evidence>
<dbReference type="SUPFAM" id="SSF50729">
    <property type="entry name" value="PH domain-like"/>
    <property type="match status" value="1"/>
</dbReference>
<dbReference type="Gene3D" id="2.30.29.30">
    <property type="entry name" value="Pleckstrin-homology domain (PH domain)/Phosphotyrosine-binding domain (PTB)"/>
    <property type="match status" value="1"/>
</dbReference>
<accession>A0ABR2W1C1</accession>
<organism evidence="3 4">
    <name type="scientific">Basidiobolus ranarum</name>
    <dbReference type="NCBI Taxonomy" id="34480"/>
    <lineage>
        <taxon>Eukaryota</taxon>
        <taxon>Fungi</taxon>
        <taxon>Fungi incertae sedis</taxon>
        <taxon>Zoopagomycota</taxon>
        <taxon>Entomophthoromycotina</taxon>
        <taxon>Basidiobolomycetes</taxon>
        <taxon>Basidiobolales</taxon>
        <taxon>Basidiobolaceae</taxon>
        <taxon>Basidiobolus</taxon>
    </lineage>
</organism>
<reference evidence="3 4" key="1">
    <citation type="submission" date="2023-04" db="EMBL/GenBank/DDBJ databases">
        <title>Genome of Basidiobolus ranarum AG-B5.</title>
        <authorList>
            <person name="Stajich J.E."/>
            <person name="Carter-House D."/>
            <person name="Gryganskyi A."/>
        </authorList>
    </citation>
    <scope>NUCLEOTIDE SEQUENCE [LARGE SCALE GENOMIC DNA]</scope>
    <source>
        <strain evidence="3 4">AG-B5</strain>
    </source>
</reference>
<name>A0ABR2W1C1_9FUNG</name>
<feature type="domain" description="PH" evidence="1">
    <location>
        <begin position="24"/>
        <end position="119"/>
    </location>
</feature>
<proteinExistence type="predicted"/>
<dbReference type="Pfam" id="PF00786">
    <property type="entry name" value="PBD"/>
    <property type="match status" value="1"/>
</dbReference>
<dbReference type="PROSITE" id="PS50108">
    <property type="entry name" value="CRIB"/>
    <property type="match status" value="1"/>
</dbReference>
<dbReference type="EC" id="2.7.11.1" evidence="3"/>
<sequence>MSSIYSSDCSTATVSQESLVYISQTLKRGYLTVRGAGIRNWMWTKRLIILKNLAITIHKHENDIKASDVICLENIVDIERSDARPYCFKLATTTKTYYLCCRNEVELSSWMDDIYKKTSMKGVSNPTNFQHDSHLGFNQETGTLECAGKEFESVQASSLTREDYAANPHVMLSLMSLCTGQEKLYSDEESKDKNNRYRYSIKPTSNLRKSRYQLPEIPKKLSVLFDDFDTSSFLTKTQVN</sequence>
<dbReference type="SMART" id="SM00233">
    <property type="entry name" value="PH"/>
    <property type="match status" value="1"/>
</dbReference>
<dbReference type="GO" id="GO:0004674">
    <property type="term" value="F:protein serine/threonine kinase activity"/>
    <property type="evidence" value="ECO:0007669"/>
    <property type="project" value="UniProtKB-EC"/>
</dbReference>
<keyword evidence="4" id="KW-1185">Reference proteome</keyword>
<gene>
    <name evidence="3" type="primary">CLA4_3</name>
    <name evidence="3" type="ORF">K7432_006598</name>
</gene>
<protein>
    <submittedName>
        <fullName evidence="3">Protein kinase</fullName>
        <ecNumber evidence="3">2.7.11.1</ecNumber>
    </submittedName>
</protein>
<dbReference type="InterPro" id="IPR001849">
    <property type="entry name" value="PH_domain"/>
</dbReference>
<comment type="caution">
    <text evidence="3">The sequence shown here is derived from an EMBL/GenBank/DDBJ whole genome shotgun (WGS) entry which is preliminary data.</text>
</comment>
<dbReference type="InterPro" id="IPR000095">
    <property type="entry name" value="CRIB_dom"/>
</dbReference>
<keyword evidence="3" id="KW-0808">Transferase</keyword>